<dbReference type="KEGG" id="gsh:117359522"/>
<dbReference type="Gene3D" id="2.10.80.10">
    <property type="entry name" value="Lipase, subunit A"/>
    <property type="match status" value="1"/>
</dbReference>
<name>A0A6P8QR18_GEOSA</name>
<dbReference type="InterPro" id="IPR006796">
    <property type="entry name" value="Dickkopf_N"/>
</dbReference>
<feature type="chain" id="PRO_5028370310" evidence="9">
    <location>
        <begin position="25"/>
        <end position="259"/>
    </location>
</feature>
<dbReference type="Pfam" id="PF21479">
    <property type="entry name" value="DIKK1-2-4_C-subdom2"/>
    <property type="match status" value="1"/>
</dbReference>
<evidence type="ECO:0000256" key="2">
    <source>
        <dbReference type="ARBA" id="ARBA00010842"/>
    </source>
</evidence>
<evidence type="ECO:0000259" key="12">
    <source>
        <dbReference type="Pfam" id="PF21481"/>
    </source>
</evidence>
<evidence type="ECO:0000256" key="8">
    <source>
        <dbReference type="SAM" id="MobiDB-lite"/>
    </source>
</evidence>
<dbReference type="InterPro" id="IPR039863">
    <property type="entry name" value="DKK1-4"/>
</dbReference>
<protein>
    <submittedName>
        <fullName evidence="14">Dickkopf-related protein 1 isoform X1</fullName>
    </submittedName>
</protein>
<dbReference type="OrthoDB" id="4321958at2759"/>
<dbReference type="PANTHER" id="PTHR12113:SF11">
    <property type="entry name" value="DICKKOPF-RELATED PROTEIN 1"/>
    <property type="match status" value="1"/>
</dbReference>
<reference evidence="14" key="1">
    <citation type="submission" date="2025-08" db="UniProtKB">
        <authorList>
            <consortium name="RefSeq"/>
        </authorList>
    </citation>
    <scope>IDENTIFICATION</scope>
</reference>
<evidence type="ECO:0000256" key="5">
    <source>
        <dbReference type="ARBA" id="ARBA00022687"/>
    </source>
</evidence>
<dbReference type="InterPro" id="IPR048499">
    <property type="entry name" value="DIKK1/2/4_C-subdom2"/>
</dbReference>
<sequence length="259" mass="28755">MYLEVAHVILAAVALCCSRNSASASVMSNSNAIKNLPAAGGVQQGTGYPVSASPDLLVQETGNKNQAVESYQPYVCLEDDDCAADEFCYGSRGGMKICLSCRKRRKRCIRDAMCCPGNYCNNGICVPYEPEQHDHLHHGDVEETLMDNFPHDPDHSTLETHLKRTTTPSRMHHLKGQEGDVCLRSSDCSEGLCCARHFWSKICKPVLKEGQVCTKHKRKGSHGLEIFQRCDCGESLTCRTQRGDHTTSKSNRLHTCQRH</sequence>
<dbReference type="FunFam" id="2.10.80.10:FF:000001">
    <property type="entry name" value="Dickkopf WNT-signaling pathway inhibitor 2"/>
    <property type="match status" value="1"/>
</dbReference>
<dbReference type="InParanoid" id="A0A6P8QR18"/>
<evidence type="ECO:0000256" key="1">
    <source>
        <dbReference type="ARBA" id="ARBA00004613"/>
    </source>
</evidence>
<dbReference type="GO" id="GO:0090090">
    <property type="term" value="P:negative regulation of canonical Wnt signaling pathway"/>
    <property type="evidence" value="ECO:0007669"/>
    <property type="project" value="TreeGrafter"/>
</dbReference>
<feature type="domain" description="Dickkopf-related protein 1/2/4 C-terminal subdomain 1" evidence="12">
    <location>
        <begin position="178"/>
        <end position="207"/>
    </location>
</feature>
<evidence type="ECO:0000313" key="14">
    <source>
        <dbReference type="RefSeq" id="XP_033798350.1"/>
    </source>
</evidence>
<dbReference type="CDD" id="cd23272">
    <property type="entry name" value="Dkk1_Cys2"/>
    <property type="match status" value="1"/>
</dbReference>
<dbReference type="AlphaFoldDB" id="A0A6P8QR18"/>
<keyword evidence="7" id="KW-1015">Disulfide bond</keyword>
<keyword evidence="5" id="KW-0879">Wnt signaling pathway</keyword>
<feature type="signal peptide" evidence="9">
    <location>
        <begin position="1"/>
        <end position="24"/>
    </location>
</feature>
<evidence type="ECO:0000256" key="7">
    <source>
        <dbReference type="ARBA" id="ARBA00023157"/>
    </source>
</evidence>
<accession>A0A6P8QR18</accession>
<keyword evidence="4" id="KW-0964">Secreted</keyword>
<evidence type="ECO:0000256" key="6">
    <source>
        <dbReference type="ARBA" id="ARBA00022729"/>
    </source>
</evidence>
<evidence type="ECO:0000256" key="4">
    <source>
        <dbReference type="ARBA" id="ARBA00022525"/>
    </source>
</evidence>
<dbReference type="GO" id="GO:0039706">
    <property type="term" value="F:co-receptor binding"/>
    <property type="evidence" value="ECO:0007669"/>
    <property type="project" value="TreeGrafter"/>
</dbReference>
<organism evidence="13 14">
    <name type="scientific">Geotrypetes seraphini</name>
    <name type="common">Gaboon caecilian</name>
    <name type="synonym">Caecilia seraphini</name>
    <dbReference type="NCBI Taxonomy" id="260995"/>
    <lineage>
        <taxon>Eukaryota</taxon>
        <taxon>Metazoa</taxon>
        <taxon>Chordata</taxon>
        <taxon>Craniata</taxon>
        <taxon>Vertebrata</taxon>
        <taxon>Euteleostomi</taxon>
        <taxon>Amphibia</taxon>
        <taxon>Gymnophiona</taxon>
        <taxon>Geotrypetes</taxon>
    </lineage>
</organism>
<dbReference type="GO" id="GO:0048019">
    <property type="term" value="F:receptor antagonist activity"/>
    <property type="evidence" value="ECO:0007669"/>
    <property type="project" value="TreeGrafter"/>
</dbReference>
<dbReference type="GO" id="GO:0005615">
    <property type="term" value="C:extracellular space"/>
    <property type="evidence" value="ECO:0007669"/>
    <property type="project" value="TreeGrafter"/>
</dbReference>
<evidence type="ECO:0000313" key="13">
    <source>
        <dbReference type="Proteomes" id="UP000515159"/>
    </source>
</evidence>
<dbReference type="InterPro" id="IPR047304">
    <property type="entry name" value="Dkk1_Cys2"/>
</dbReference>
<dbReference type="Proteomes" id="UP000515159">
    <property type="component" value="Chromosome 4"/>
</dbReference>
<proteinExistence type="inferred from homology"/>
<gene>
    <name evidence="14" type="primary">DKK1</name>
</gene>
<evidence type="ECO:0000259" key="11">
    <source>
        <dbReference type="Pfam" id="PF21479"/>
    </source>
</evidence>
<dbReference type="CTD" id="22943"/>
<comment type="subcellular location">
    <subcellularLocation>
        <location evidence="1">Secreted</location>
    </subcellularLocation>
</comment>
<dbReference type="GO" id="GO:0016055">
    <property type="term" value="P:Wnt signaling pathway"/>
    <property type="evidence" value="ECO:0007669"/>
    <property type="project" value="UniProtKB-KW"/>
</dbReference>
<dbReference type="FunCoup" id="A0A6P8QR18">
    <property type="interactions" value="365"/>
</dbReference>
<feature type="region of interest" description="Disordered" evidence="8">
    <location>
        <begin position="240"/>
        <end position="259"/>
    </location>
</feature>
<evidence type="ECO:0000256" key="9">
    <source>
        <dbReference type="SAM" id="SignalP"/>
    </source>
</evidence>
<dbReference type="InterPro" id="IPR048500">
    <property type="entry name" value="DIKK1/2/4_C-subdom1"/>
</dbReference>
<keyword evidence="6 9" id="KW-0732">Signal</keyword>
<dbReference type="Pfam" id="PF04706">
    <property type="entry name" value="Dickkopf_N"/>
    <property type="match status" value="1"/>
</dbReference>
<keyword evidence="13" id="KW-1185">Reference proteome</keyword>
<dbReference type="PANTHER" id="PTHR12113">
    <property type="entry name" value="DICKKOPF3-LIKE 3"/>
    <property type="match status" value="1"/>
</dbReference>
<dbReference type="RefSeq" id="XP_033798350.1">
    <property type="nucleotide sequence ID" value="XM_033942459.1"/>
</dbReference>
<comment type="similarity">
    <text evidence="2">Belongs to the dickkopf family.</text>
</comment>
<feature type="domain" description="Dickkopf N-terminal cysteine-rich" evidence="10">
    <location>
        <begin position="76"/>
        <end position="126"/>
    </location>
</feature>
<keyword evidence="3" id="KW-0217">Developmental protein</keyword>
<feature type="domain" description="Dickkopf-related protein 1/2/4 C-terminal subdomain 2" evidence="11">
    <location>
        <begin position="210"/>
        <end position="259"/>
    </location>
</feature>
<dbReference type="Pfam" id="PF21481">
    <property type="entry name" value="DIKK1-2-4_C-subdom1"/>
    <property type="match status" value="1"/>
</dbReference>
<dbReference type="GeneID" id="117359522"/>
<evidence type="ECO:0000256" key="3">
    <source>
        <dbReference type="ARBA" id="ARBA00022473"/>
    </source>
</evidence>
<evidence type="ECO:0000259" key="10">
    <source>
        <dbReference type="Pfam" id="PF04706"/>
    </source>
</evidence>